<gene>
    <name evidence="1" type="ORF">FNK824_LOCUS44024</name>
</gene>
<comment type="caution">
    <text evidence="1">The sequence shown here is derived from an EMBL/GenBank/DDBJ whole genome shotgun (WGS) entry which is preliminary data.</text>
</comment>
<accession>A0A820PHP3</accession>
<evidence type="ECO:0000313" key="2">
    <source>
        <dbReference type="Proteomes" id="UP000663874"/>
    </source>
</evidence>
<name>A0A820PHP3_9BILA</name>
<dbReference type="EMBL" id="CAJOBE010066572">
    <property type="protein sequence ID" value="CAF4403231.1"/>
    <property type="molecule type" value="Genomic_DNA"/>
</dbReference>
<evidence type="ECO:0000313" key="1">
    <source>
        <dbReference type="EMBL" id="CAF4403231.1"/>
    </source>
</evidence>
<dbReference type="Proteomes" id="UP000663874">
    <property type="component" value="Unassembled WGS sequence"/>
</dbReference>
<protein>
    <submittedName>
        <fullName evidence="1">Uncharacterized protein</fullName>
    </submittedName>
</protein>
<sequence>MAIAITDRNLCDICRKTKGIFKCEDFPKIFCYNHFGDHRQELNKQLDEVEVIRDHFRQTLSEQTSEPQKTHISTTN</sequence>
<proteinExistence type="predicted"/>
<organism evidence="1 2">
    <name type="scientific">Rotaria sordida</name>
    <dbReference type="NCBI Taxonomy" id="392033"/>
    <lineage>
        <taxon>Eukaryota</taxon>
        <taxon>Metazoa</taxon>
        <taxon>Spiralia</taxon>
        <taxon>Gnathifera</taxon>
        <taxon>Rotifera</taxon>
        <taxon>Eurotatoria</taxon>
        <taxon>Bdelloidea</taxon>
        <taxon>Philodinida</taxon>
        <taxon>Philodinidae</taxon>
        <taxon>Rotaria</taxon>
    </lineage>
</organism>
<dbReference type="AlphaFoldDB" id="A0A820PHP3"/>
<reference evidence="1" key="1">
    <citation type="submission" date="2021-02" db="EMBL/GenBank/DDBJ databases">
        <authorList>
            <person name="Nowell W R."/>
        </authorList>
    </citation>
    <scope>NUCLEOTIDE SEQUENCE</scope>
</reference>